<dbReference type="PANTHER" id="PTHR34478">
    <property type="entry name" value="PROTEIN LEMA"/>
    <property type="match status" value="1"/>
</dbReference>
<name>A0ABY2K3M0_9MICC</name>
<comment type="subcellular location">
    <subcellularLocation>
        <location evidence="1">Membrane</location>
        <topology evidence="1">Single-pass membrane protein</topology>
    </subcellularLocation>
</comment>
<comment type="caution">
    <text evidence="9">The sequence shown here is derived from an EMBL/GenBank/DDBJ whole genome shotgun (WGS) entry which is preliminary data.</text>
</comment>
<evidence type="ECO:0000313" key="10">
    <source>
        <dbReference type="Proteomes" id="UP000297477"/>
    </source>
</evidence>
<evidence type="ECO:0000256" key="7">
    <source>
        <dbReference type="SAM" id="MobiDB-lite"/>
    </source>
</evidence>
<protein>
    <submittedName>
        <fullName evidence="9">LemA family protein</fullName>
    </submittedName>
</protein>
<dbReference type="SUPFAM" id="SSF140478">
    <property type="entry name" value="LemA-like"/>
    <property type="match status" value="1"/>
</dbReference>
<dbReference type="PANTHER" id="PTHR34478:SF1">
    <property type="entry name" value="PROTEIN LEMA"/>
    <property type="match status" value="1"/>
</dbReference>
<evidence type="ECO:0000256" key="4">
    <source>
        <dbReference type="ARBA" id="ARBA00022989"/>
    </source>
</evidence>
<feature type="transmembrane region" description="Helical" evidence="8">
    <location>
        <begin position="76"/>
        <end position="100"/>
    </location>
</feature>
<evidence type="ECO:0000256" key="1">
    <source>
        <dbReference type="ARBA" id="ARBA00004167"/>
    </source>
</evidence>
<evidence type="ECO:0000256" key="3">
    <source>
        <dbReference type="ARBA" id="ARBA00022692"/>
    </source>
</evidence>
<gene>
    <name evidence="9" type="ORF">E4A49_04370</name>
</gene>
<feature type="region of interest" description="Disordered" evidence="7">
    <location>
        <begin position="1"/>
        <end position="70"/>
    </location>
</feature>
<dbReference type="Pfam" id="PF04011">
    <property type="entry name" value="LemA"/>
    <property type="match status" value="1"/>
</dbReference>
<evidence type="ECO:0000256" key="8">
    <source>
        <dbReference type="SAM" id="Phobius"/>
    </source>
</evidence>
<keyword evidence="4 8" id="KW-1133">Transmembrane helix</keyword>
<dbReference type="Proteomes" id="UP000297477">
    <property type="component" value="Unassembled WGS sequence"/>
</dbReference>
<reference evidence="9 10" key="1">
    <citation type="submission" date="2019-03" db="EMBL/GenBank/DDBJ databases">
        <title>Reclassification of Micrococcus aloeverae and Micrococcus yunnanensis as later heterotypic synonyms of Micrococcus luteus.</title>
        <authorList>
            <person name="Huang C.-H."/>
        </authorList>
    </citation>
    <scope>NUCLEOTIDE SEQUENCE [LARGE SCALE GENOMIC DNA]</scope>
    <source>
        <strain evidence="9 10">BCRC 12151</strain>
    </source>
</reference>
<dbReference type="InterPro" id="IPR007156">
    <property type="entry name" value="MamQ_LemA"/>
</dbReference>
<feature type="coiled-coil region" evidence="6">
    <location>
        <begin position="199"/>
        <end position="226"/>
    </location>
</feature>
<keyword evidence="6" id="KW-0175">Coiled coil</keyword>
<keyword evidence="3 8" id="KW-0812">Transmembrane</keyword>
<organism evidence="9 10">
    <name type="scientific">Micrococcus lylae</name>
    <dbReference type="NCBI Taxonomy" id="1273"/>
    <lineage>
        <taxon>Bacteria</taxon>
        <taxon>Bacillati</taxon>
        <taxon>Actinomycetota</taxon>
        <taxon>Actinomycetes</taxon>
        <taxon>Micrococcales</taxon>
        <taxon>Micrococcaceae</taxon>
        <taxon>Micrococcus</taxon>
    </lineage>
</organism>
<evidence type="ECO:0000256" key="2">
    <source>
        <dbReference type="ARBA" id="ARBA00008854"/>
    </source>
</evidence>
<dbReference type="InterPro" id="IPR023353">
    <property type="entry name" value="LemA-like_dom_sf"/>
</dbReference>
<evidence type="ECO:0000256" key="5">
    <source>
        <dbReference type="ARBA" id="ARBA00023136"/>
    </source>
</evidence>
<accession>A0ABY2K3M0</accession>
<keyword evidence="10" id="KW-1185">Reference proteome</keyword>
<dbReference type="EMBL" id="SPKT01000006">
    <property type="protein sequence ID" value="TFH99979.1"/>
    <property type="molecule type" value="Genomic_DNA"/>
</dbReference>
<evidence type="ECO:0000256" key="6">
    <source>
        <dbReference type="SAM" id="Coils"/>
    </source>
</evidence>
<comment type="similarity">
    <text evidence="2">Belongs to the LemA family.</text>
</comment>
<proteinExistence type="inferred from homology"/>
<evidence type="ECO:0000313" key="9">
    <source>
        <dbReference type="EMBL" id="TFH99979.1"/>
    </source>
</evidence>
<sequence>MRISPRGTGPAGGRRAGRSRPLTRCLLSPTCYGGRHPRPHPGPPPRPPRNDSDASTRRRPRVHAPSSRGGPVNTPLIVTLVVAAVVVVLAVWAVSVYNALVRRRNDSNEALSGIDVALETRYDQVSQQAKVVEGAVGKEVRTILDATALRTGRSIRDLSVPEKAELDQTLGDVQRRIISSPGSLASFEAYPEMRSLANVEILQRTVNETEERLQAARRAYNAAATEYNTARGQFPTVLIAGLLGFQPHTLFTLTDPVKRGQTDLDGFLSGGQA</sequence>
<dbReference type="Gene3D" id="1.20.1440.20">
    <property type="entry name" value="LemA-like domain"/>
    <property type="match status" value="1"/>
</dbReference>
<keyword evidence="5 8" id="KW-0472">Membrane</keyword>